<dbReference type="Proteomes" id="UP000887226">
    <property type="component" value="Unassembled WGS sequence"/>
</dbReference>
<name>A0A9P7Z2N3_9HELO</name>
<comment type="similarity">
    <text evidence="2 7">Belongs to the NSE4 family.</text>
</comment>
<evidence type="ECO:0000256" key="7">
    <source>
        <dbReference type="RuleBase" id="RU365071"/>
    </source>
</evidence>
<dbReference type="Pfam" id="PF08743">
    <property type="entry name" value="Nse4_C"/>
    <property type="match status" value="1"/>
</dbReference>
<dbReference type="PANTHER" id="PTHR16140:SF0">
    <property type="entry name" value="NON-STRUCTURAL MAINTENANCE OF CHROMOSOMES ELEMENT 4"/>
    <property type="match status" value="1"/>
</dbReference>
<dbReference type="OrthoDB" id="361242at2759"/>
<dbReference type="GO" id="GO:0030915">
    <property type="term" value="C:Smc5-Smc6 complex"/>
    <property type="evidence" value="ECO:0007669"/>
    <property type="project" value="UniProtKB-UniRule"/>
</dbReference>
<dbReference type="AlphaFoldDB" id="A0A9P7Z2N3"/>
<evidence type="ECO:0000256" key="2">
    <source>
        <dbReference type="ARBA" id="ARBA00008997"/>
    </source>
</evidence>
<sequence length="468" mass="52794">MNSRKMSSSALPFEDDLYDASSASPRRKTINQRASPTPPASSSDKENRTIRPQDKGKGQTPMASISRTSTSAAGAQFKRKRTEEVPDRNTRRRTIEVNEEEDARDADTYDPDQPIEERRAMRNDYRELNRNLNENRSDFLAAESTGLKDILTASNSLSKKVKQTSDATIDSRLLVSTADLSYKRAVALVSGDISQSMDVEEFISRSKAYMRQGGVPNIATQSSTQRRRRPSDEEEDEEDGDTLNWEYLGRNACLPFNSRPAISGFLLGPLSVEKRARKVAVRRAALKQSAVHESRPEVLKAGDIERNENENLTVLCRQIIERLKKMTRDAVQRVEDEVETIQGDVSDDQAQDIMTKYHVSDFSGLAYFPFVINPKSFGQTIENMFYVSFLIRDGKLAIQEGNDAMPYLVIMNGGEEPENDGDPAKQQAVMSLDMEQWEELIELFGIMEPMIKHRDEAVHTSNAKGWYA</sequence>
<dbReference type="InterPro" id="IPR014854">
    <property type="entry name" value="Nse4_C"/>
</dbReference>
<proteinExistence type="inferred from homology"/>
<dbReference type="GO" id="GO:0006281">
    <property type="term" value="P:DNA repair"/>
    <property type="evidence" value="ECO:0007669"/>
    <property type="project" value="UniProtKB-UniRule"/>
</dbReference>
<organism evidence="11 12">
    <name type="scientific">Calycina marina</name>
    <dbReference type="NCBI Taxonomy" id="1763456"/>
    <lineage>
        <taxon>Eukaryota</taxon>
        <taxon>Fungi</taxon>
        <taxon>Dikarya</taxon>
        <taxon>Ascomycota</taxon>
        <taxon>Pezizomycotina</taxon>
        <taxon>Leotiomycetes</taxon>
        <taxon>Helotiales</taxon>
        <taxon>Pezizellaceae</taxon>
        <taxon>Calycina</taxon>
    </lineage>
</organism>
<feature type="compositionally biased region" description="Basic and acidic residues" evidence="8">
    <location>
        <begin position="81"/>
        <end position="96"/>
    </location>
</feature>
<feature type="region of interest" description="Disordered" evidence="8">
    <location>
        <begin position="1"/>
        <end position="120"/>
    </location>
</feature>
<comment type="subcellular location">
    <subcellularLocation>
        <location evidence="1 7">Nucleus</location>
    </subcellularLocation>
</comment>
<feature type="domain" description="Non-structural maintenance of chromosome element 4 C-terminal" evidence="9">
    <location>
        <begin position="365"/>
        <end position="451"/>
    </location>
</feature>
<comment type="caution">
    <text evidence="11">The sequence shown here is derived from an EMBL/GenBank/DDBJ whole genome shotgun (WGS) entry which is preliminary data.</text>
</comment>
<evidence type="ECO:0000313" key="11">
    <source>
        <dbReference type="EMBL" id="KAG9244299.1"/>
    </source>
</evidence>
<evidence type="ECO:0000313" key="12">
    <source>
        <dbReference type="Proteomes" id="UP000887226"/>
    </source>
</evidence>
<comment type="subunit">
    <text evidence="7">Component of the SMC5-SMC6 complex.</text>
</comment>
<feature type="compositionally biased region" description="Polar residues" evidence="8">
    <location>
        <begin position="1"/>
        <end position="10"/>
    </location>
</feature>
<evidence type="ECO:0000256" key="5">
    <source>
        <dbReference type="ARBA" id="ARBA00023204"/>
    </source>
</evidence>
<feature type="compositionally biased region" description="Basic and acidic residues" evidence="8">
    <location>
        <begin position="43"/>
        <end position="57"/>
    </location>
</feature>
<gene>
    <name evidence="11" type="ORF">BJ878DRAFT_421718</name>
</gene>
<feature type="compositionally biased region" description="Acidic residues" evidence="8">
    <location>
        <begin position="232"/>
        <end position="241"/>
    </location>
</feature>
<comment type="function">
    <text evidence="7">Component of the SMC5-SMC6 complex, that promotes sister chromatid alignment after DNA damage and facilitates double-stranded DNA breaks (DSBs) repair via homologous recombination between sister chromatids.</text>
</comment>
<keyword evidence="5 7" id="KW-0234">DNA repair</keyword>
<dbReference type="PANTHER" id="PTHR16140">
    <property type="entry name" value="NON-STRUCTURAL MAINTENANCE OF CHROMOSOMES ELEMENT 4"/>
    <property type="match status" value="1"/>
</dbReference>
<evidence type="ECO:0000256" key="6">
    <source>
        <dbReference type="ARBA" id="ARBA00023242"/>
    </source>
</evidence>
<keyword evidence="3 7" id="KW-0227">DNA damage</keyword>
<feature type="compositionally biased region" description="Acidic residues" evidence="8">
    <location>
        <begin position="97"/>
        <end position="114"/>
    </location>
</feature>
<dbReference type="InterPro" id="IPR027786">
    <property type="entry name" value="Nse4/EID"/>
</dbReference>
<evidence type="ECO:0000256" key="1">
    <source>
        <dbReference type="ARBA" id="ARBA00004123"/>
    </source>
</evidence>
<accession>A0A9P7Z2N3</accession>
<keyword evidence="4 7" id="KW-0233">DNA recombination</keyword>
<feature type="domain" description="Nse4/EID protein Nse3/MAGE-binding" evidence="10">
    <location>
        <begin position="170"/>
        <end position="237"/>
    </location>
</feature>
<keyword evidence="6 7" id="KW-0539">Nucleus</keyword>
<evidence type="ECO:0000256" key="3">
    <source>
        <dbReference type="ARBA" id="ARBA00022763"/>
    </source>
</evidence>
<feature type="region of interest" description="Disordered" evidence="8">
    <location>
        <begin position="213"/>
        <end position="241"/>
    </location>
</feature>
<evidence type="ECO:0000256" key="4">
    <source>
        <dbReference type="ARBA" id="ARBA00023172"/>
    </source>
</evidence>
<evidence type="ECO:0000259" key="9">
    <source>
        <dbReference type="Pfam" id="PF08743"/>
    </source>
</evidence>
<dbReference type="InterPro" id="IPR029225">
    <property type="entry name" value="Nse4_Nse3-bd"/>
</dbReference>
<feature type="compositionally biased region" description="Polar residues" evidence="8">
    <location>
        <begin position="61"/>
        <end position="73"/>
    </location>
</feature>
<keyword evidence="12" id="KW-1185">Reference proteome</keyword>
<evidence type="ECO:0000256" key="8">
    <source>
        <dbReference type="SAM" id="MobiDB-lite"/>
    </source>
</evidence>
<dbReference type="GO" id="GO:0006310">
    <property type="term" value="P:DNA recombination"/>
    <property type="evidence" value="ECO:0007669"/>
    <property type="project" value="UniProtKB-UniRule"/>
</dbReference>
<evidence type="ECO:0000259" key="10">
    <source>
        <dbReference type="Pfam" id="PF15412"/>
    </source>
</evidence>
<dbReference type="Pfam" id="PF15412">
    <property type="entry name" value="Nse4-Nse3_bdg"/>
    <property type="match status" value="1"/>
</dbReference>
<reference evidence="11" key="1">
    <citation type="journal article" date="2021" name="IMA Fungus">
        <title>Genomic characterization of three marine fungi, including Emericellopsis atlantica sp. nov. with signatures of a generalist lifestyle and marine biomass degradation.</title>
        <authorList>
            <person name="Hagestad O.C."/>
            <person name="Hou L."/>
            <person name="Andersen J.H."/>
            <person name="Hansen E.H."/>
            <person name="Altermark B."/>
            <person name="Li C."/>
            <person name="Kuhnert E."/>
            <person name="Cox R.J."/>
            <person name="Crous P.W."/>
            <person name="Spatafora J.W."/>
            <person name="Lail K."/>
            <person name="Amirebrahimi M."/>
            <person name="Lipzen A."/>
            <person name="Pangilinan J."/>
            <person name="Andreopoulos W."/>
            <person name="Hayes R.D."/>
            <person name="Ng V."/>
            <person name="Grigoriev I.V."/>
            <person name="Jackson S.A."/>
            <person name="Sutton T.D.S."/>
            <person name="Dobson A.D.W."/>
            <person name="Rama T."/>
        </authorList>
    </citation>
    <scope>NUCLEOTIDE SEQUENCE</scope>
    <source>
        <strain evidence="11">TRa3180A</strain>
    </source>
</reference>
<dbReference type="GO" id="GO:0005634">
    <property type="term" value="C:nucleus"/>
    <property type="evidence" value="ECO:0007669"/>
    <property type="project" value="UniProtKB-SubCell"/>
</dbReference>
<protein>
    <recommendedName>
        <fullName evidence="7">Non-structural maintenance of chromosomes element 4</fullName>
    </recommendedName>
</protein>
<dbReference type="EMBL" id="MU253916">
    <property type="protein sequence ID" value="KAG9244299.1"/>
    <property type="molecule type" value="Genomic_DNA"/>
</dbReference>